<keyword evidence="1 3" id="KW-0238">DNA-binding</keyword>
<dbReference type="KEGG" id="azm:DM194_11620"/>
<protein>
    <submittedName>
        <fullName evidence="3">DNA-binding protein</fullName>
    </submittedName>
</protein>
<gene>
    <name evidence="3" type="ORF">DM194_11620</name>
</gene>
<name>A0A2U9S6K4_9PROT</name>
<evidence type="ECO:0000313" key="3">
    <source>
        <dbReference type="EMBL" id="AWU95195.1"/>
    </source>
</evidence>
<organism evidence="3 4">
    <name type="scientific">Azospirillum ramasamyi</name>
    <dbReference type="NCBI Taxonomy" id="682998"/>
    <lineage>
        <taxon>Bacteria</taxon>
        <taxon>Pseudomonadati</taxon>
        <taxon>Pseudomonadota</taxon>
        <taxon>Alphaproteobacteria</taxon>
        <taxon>Rhodospirillales</taxon>
        <taxon>Azospirillaceae</taxon>
        <taxon>Azospirillum</taxon>
    </lineage>
</organism>
<evidence type="ECO:0000259" key="2">
    <source>
        <dbReference type="PROSITE" id="PS50943"/>
    </source>
</evidence>
<evidence type="ECO:0000313" key="4">
    <source>
        <dbReference type="Proteomes" id="UP000249605"/>
    </source>
</evidence>
<dbReference type="GO" id="GO:0005829">
    <property type="term" value="C:cytosol"/>
    <property type="evidence" value="ECO:0007669"/>
    <property type="project" value="TreeGrafter"/>
</dbReference>
<dbReference type="GO" id="GO:0003677">
    <property type="term" value="F:DNA binding"/>
    <property type="evidence" value="ECO:0007669"/>
    <property type="project" value="UniProtKB-KW"/>
</dbReference>
<evidence type="ECO:0000256" key="1">
    <source>
        <dbReference type="ARBA" id="ARBA00023125"/>
    </source>
</evidence>
<proteinExistence type="predicted"/>
<dbReference type="PANTHER" id="PTHR46797">
    <property type="entry name" value="HTH-TYPE TRANSCRIPTIONAL REGULATOR"/>
    <property type="match status" value="1"/>
</dbReference>
<dbReference type="Proteomes" id="UP000249605">
    <property type="component" value="Chromosome"/>
</dbReference>
<dbReference type="Pfam" id="PF07883">
    <property type="entry name" value="Cupin_2"/>
    <property type="match status" value="1"/>
</dbReference>
<dbReference type="InterPro" id="IPR010982">
    <property type="entry name" value="Lambda_DNA-bd_dom_sf"/>
</dbReference>
<dbReference type="OrthoDB" id="189170at2"/>
<dbReference type="CDD" id="cd02209">
    <property type="entry name" value="cupin_XRE_C"/>
    <property type="match status" value="1"/>
</dbReference>
<dbReference type="InterPro" id="IPR013096">
    <property type="entry name" value="Cupin_2"/>
</dbReference>
<dbReference type="GO" id="GO:0003700">
    <property type="term" value="F:DNA-binding transcription factor activity"/>
    <property type="evidence" value="ECO:0007669"/>
    <property type="project" value="TreeGrafter"/>
</dbReference>
<dbReference type="RefSeq" id="WP_111067944.1">
    <property type="nucleotide sequence ID" value="NZ_CP029829.1"/>
</dbReference>
<dbReference type="AlphaFoldDB" id="A0A2U9S6K4"/>
<dbReference type="SUPFAM" id="SSF47413">
    <property type="entry name" value="lambda repressor-like DNA-binding domains"/>
    <property type="match status" value="1"/>
</dbReference>
<dbReference type="InterPro" id="IPR011051">
    <property type="entry name" value="RmlC_Cupin_sf"/>
</dbReference>
<dbReference type="PROSITE" id="PS50943">
    <property type="entry name" value="HTH_CROC1"/>
    <property type="match status" value="1"/>
</dbReference>
<dbReference type="PANTHER" id="PTHR46797:SF10">
    <property type="entry name" value="BLR1115 PROTEIN"/>
    <property type="match status" value="1"/>
</dbReference>
<feature type="domain" description="HTH cro/C1-type" evidence="2">
    <location>
        <begin position="16"/>
        <end position="70"/>
    </location>
</feature>
<dbReference type="Gene3D" id="1.10.260.40">
    <property type="entry name" value="lambda repressor-like DNA-binding domains"/>
    <property type="match status" value="1"/>
</dbReference>
<dbReference type="Pfam" id="PF01381">
    <property type="entry name" value="HTH_3"/>
    <property type="match status" value="1"/>
</dbReference>
<sequence>MENTKTDIVGRLATRLRALRAEQGLTLDGLAERAGVSRSMISLVERGESSPTASVLDRLAAGLGVTLAALFAQAERQDASPVARRSDQIAWTDPATGYRRRNLSPPGFPSPIELVEVELPPGARVFYDSGNRAATVEQQIYLLDGAMDLTVGEATHRLSAGDCLAMRLDRPTGFHNPTDRTARYIVALTTDGRPVLNTVKR</sequence>
<dbReference type="SUPFAM" id="SSF51182">
    <property type="entry name" value="RmlC-like cupins"/>
    <property type="match status" value="1"/>
</dbReference>
<dbReference type="SMART" id="SM00530">
    <property type="entry name" value="HTH_XRE"/>
    <property type="match status" value="1"/>
</dbReference>
<dbReference type="InterPro" id="IPR050807">
    <property type="entry name" value="TransReg_Diox_bact_type"/>
</dbReference>
<reference evidence="3 4" key="1">
    <citation type="journal article" date="2019" name="Int. J. Syst. Evol. Microbiol.">
        <title>Azospirillum ramasamyi sp. nov., a novel diazotrophic bacterium isolated from fermented bovine products.</title>
        <authorList>
            <person name="Anandham R."/>
            <person name="Heo J."/>
            <person name="Krishnamoorthy R."/>
            <person name="SenthilKumar M."/>
            <person name="Gopal N.O."/>
            <person name="Kim S.J."/>
            <person name="Kwon S.W."/>
        </authorList>
    </citation>
    <scope>NUCLEOTIDE SEQUENCE [LARGE SCALE GENOMIC DNA]</scope>
    <source>
        <strain evidence="3 4">M2T2B2</strain>
    </source>
</reference>
<dbReference type="InterPro" id="IPR001387">
    <property type="entry name" value="Cro/C1-type_HTH"/>
</dbReference>
<dbReference type="CDD" id="cd00093">
    <property type="entry name" value="HTH_XRE"/>
    <property type="match status" value="1"/>
</dbReference>
<dbReference type="InterPro" id="IPR014710">
    <property type="entry name" value="RmlC-like_jellyroll"/>
</dbReference>
<accession>A0A2U9S6K4</accession>
<dbReference type="Gene3D" id="2.60.120.10">
    <property type="entry name" value="Jelly Rolls"/>
    <property type="match status" value="1"/>
</dbReference>
<keyword evidence="4" id="KW-1185">Reference proteome</keyword>
<dbReference type="EMBL" id="CP029829">
    <property type="protein sequence ID" value="AWU95195.1"/>
    <property type="molecule type" value="Genomic_DNA"/>
</dbReference>